<sequence>MAMTPGYAFTDYKSQGQTIEYVLVDLEPPPTSALTPFNAYVVLPRRSSEDNRIERVDARVRECRSAAMSHPPSFP</sequence>
<gene>
    <name evidence="1" type="ORF">B0H17DRAFT_1019165</name>
</gene>
<organism evidence="1 2">
    <name type="scientific">Mycena rosella</name>
    <name type="common">Pink bonnet</name>
    <name type="synonym">Agaricus rosellus</name>
    <dbReference type="NCBI Taxonomy" id="1033263"/>
    <lineage>
        <taxon>Eukaryota</taxon>
        <taxon>Fungi</taxon>
        <taxon>Dikarya</taxon>
        <taxon>Basidiomycota</taxon>
        <taxon>Agaricomycotina</taxon>
        <taxon>Agaricomycetes</taxon>
        <taxon>Agaricomycetidae</taxon>
        <taxon>Agaricales</taxon>
        <taxon>Marasmiineae</taxon>
        <taxon>Mycenaceae</taxon>
        <taxon>Mycena</taxon>
    </lineage>
</organism>
<dbReference type="AlphaFoldDB" id="A0AAD7CWU9"/>
<name>A0AAD7CWU9_MYCRO</name>
<proteinExistence type="predicted"/>
<keyword evidence="2" id="KW-1185">Reference proteome</keyword>
<evidence type="ECO:0000313" key="2">
    <source>
        <dbReference type="Proteomes" id="UP001221757"/>
    </source>
</evidence>
<reference evidence="1" key="1">
    <citation type="submission" date="2023-03" db="EMBL/GenBank/DDBJ databases">
        <title>Massive genome expansion in bonnet fungi (Mycena s.s.) driven by repeated elements and novel gene families across ecological guilds.</title>
        <authorList>
            <consortium name="Lawrence Berkeley National Laboratory"/>
            <person name="Harder C.B."/>
            <person name="Miyauchi S."/>
            <person name="Viragh M."/>
            <person name="Kuo A."/>
            <person name="Thoen E."/>
            <person name="Andreopoulos B."/>
            <person name="Lu D."/>
            <person name="Skrede I."/>
            <person name="Drula E."/>
            <person name="Henrissat B."/>
            <person name="Morin E."/>
            <person name="Kohler A."/>
            <person name="Barry K."/>
            <person name="LaButti K."/>
            <person name="Morin E."/>
            <person name="Salamov A."/>
            <person name="Lipzen A."/>
            <person name="Mereny Z."/>
            <person name="Hegedus B."/>
            <person name="Baldrian P."/>
            <person name="Stursova M."/>
            <person name="Weitz H."/>
            <person name="Taylor A."/>
            <person name="Grigoriev I.V."/>
            <person name="Nagy L.G."/>
            <person name="Martin F."/>
            <person name="Kauserud H."/>
        </authorList>
    </citation>
    <scope>NUCLEOTIDE SEQUENCE</scope>
    <source>
        <strain evidence="1">CBHHK067</strain>
    </source>
</reference>
<dbReference type="Proteomes" id="UP001221757">
    <property type="component" value="Unassembled WGS sequence"/>
</dbReference>
<protein>
    <submittedName>
        <fullName evidence="1">Uncharacterized protein</fullName>
    </submittedName>
</protein>
<evidence type="ECO:0000313" key="1">
    <source>
        <dbReference type="EMBL" id="KAJ7666329.1"/>
    </source>
</evidence>
<accession>A0AAD7CWU9</accession>
<dbReference type="EMBL" id="JARKIE010000211">
    <property type="protein sequence ID" value="KAJ7666329.1"/>
    <property type="molecule type" value="Genomic_DNA"/>
</dbReference>
<comment type="caution">
    <text evidence="1">The sequence shown here is derived from an EMBL/GenBank/DDBJ whole genome shotgun (WGS) entry which is preliminary data.</text>
</comment>